<dbReference type="GO" id="GO:0009432">
    <property type="term" value="P:SOS response"/>
    <property type="evidence" value="ECO:0007669"/>
    <property type="project" value="UniProtKB-KW"/>
</dbReference>
<dbReference type="InterPro" id="IPR039418">
    <property type="entry name" value="LexA-like"/>
</dbReference>
<dbReference type="NCBIfam" id="NF007621">
    <property type="entry name" value="PRK10276.1"/>
    <property type="match status" value="1"/>
</dbReference>
<dbReference type="PANTHER" id="PTHR33516:SF2">
    <property type="entry name" value="LEXA REPRESSOR-RELATED"/>
    <property type="match status" value="1"/>
</dbReference>
<evidence type="ECO:0000256" key="5">
    <source>
        <dbReference type="ARBA" id="ARBA00023204"/>
    </source>
</evidence>
<dbReference type="eggNOG" id="COG1974">
    <property type="taxonomic scope" value="Bacteria"/>
</dbReference>
<keyword evidence="4 7" id="KW-0068">Autocatalytic cleavage</keyword>
<evidence type="ECO:0000256" key="7">
    <source>
        <dbReference type="RuleBase" id="RU003991"/>
    </source>
</evidence>
<reference evidence="9 10" key="1">
    <citation type="journal article" date="2010" name="J. Bacteriol.">
        <title>Genome sequence of Lentisphaera araneosa HTCC2155T, the type species of the order Lentisphaerales in the phylum Lentisphaerae.</title>
        <authorList>
            <person name="Thrash J.C."/>
            <person name="Cho J.C."/>
            <person name="Vergin K.L."/>
            <person name="Morris R.M."/>
            <person name="Giovannoni S.J."/>
        </authorList>
    </citation>
    <scope>NUCLEOTIDE SEQUENCE [LARGE SCALE GENOMIC DNA]</scope>
    <source>
        <strain evidence="9 10">HTCC2155</strain>
    </source>
</reference>
<dbReference type="PANTHER" id="PTHR33516">
    <property type="entry name" value="LEXA REPRESSOR"/>
    <property type="match status" value="1"/>
</dbReference>
<protein>
    <submittedName>
        <fullName evidence="9">Putative SOS mutagenesis protein UmuD</fullName>
    </submittedName>
</protein>
<dbReference type="InterPro" id="IPR015927">
    <property type="entry name" value="Peptidase_S24_S26A/B/C"/>
</dbReference>
<dbReference type="GO" id="GO:0006355">
    <property type="term" value="P:regulation of DNA-templated transcription"/>
    <property type="evidence" value="ECO:0007669"/>
    <property type="project" value="InterPro"/>
</dbReference>
<dbReference type="EMBL" id="ABCK01000003">
    <property type="protein sequence ID" value="EDM29075.1"/>
    <property type="molecule type" value="Genomic_DNA"/>
</dbReference>
<comment type="similarity">
    <text evidence="1 7">Belongs to the peptidase S24 family.</text>
</comment>
<keyword evidence="2" id="KW-0227">DNA damage</keyword>
<keyword evidence="6" id="KW-0742">SOS response</keyword>
<keyword evidence="3 7" id="KW-0378">Hydrolase</keyword>
<evidence type="ECO:0000256" key="3">
    <source>
        <dbReference type="ARBA" id="ARBA00022801"/>
    </source>
</evidence>
<comment type="caution">
    <text evidence="9">The sequence shown here is derived from an EMBL/GenBank/DDBJ whole genome shotgun (WGS) entry which is preliminary data.</text>
</comment>
<dbReference type="GO" id="GO:0016787">
    <property type="term" value="F:hydrolase activity"/>
    <property type="evidence" value="ECO:0007669"/>
    <property type="project" value="UniProtKB-KW"/>
</dbReference>
<evidence type="ECO:0000256" key="2">
    <source>
        <dbReference type="ARBA" id="ARBA00022763"/>
    </source>
</evidence>
<accession>A6DHJ2</accession>
<feature type="domain" description="Peptidase S24/S26A/S26B/S26C" evidence="8">
    <location>
        <begin position="6"/>
        <end position="119"/>
    </location>
</feature>
<sequence length="127" mass="14044">MNTCPLLLHSVNAGFPSPADDFVEMQLNIHDHLIKHPCASFFLRVGGESMKGAGIYPGDILVVDRSLQAQKSDIVIAIIEGEFTVKQLKFNQHGKPRLIAANRAYAPIECDNIEIWGVVTGVVRKYK</sequence>
<dbReference type="SUPFAM" id="SSF51306">
    <property type="entry name" value="LexA/Signal peptidase"/>
    <property type="match status" value="1"/>
</dbReference>
<gene>
    <name evidence="9" type="ORF">LNTAR_14702</name>
</gene>
<keyword evidence="5" id="KW-0234">DNA repair</keyword>
<organism evidence="9 10">
    <name type="scientific">Lentisphaera araneosa HTCC2155</name>
    <dbReference type="NCBI Taxonomy" id="313628"/>
    <lineage>
        <taxon>Bacteria</taxon>
        <taxon>Pseudomonadati</taxon>
        <taxon>Lentisphaerota</taxon>
        <taxon>Lentisphaeria</taxon>
        <taxon>Lentisphaerales</taxon>
        <taxon>Lentisphaeraceae</taxon>
        <taxon>Lentisphaera</taxon>
    </lineage>
</organism>
<dbReference type="InterPro" id="IPR050077">
    <property type="entry name" value="LexA_repressor"/>
</dbReference>
<evidence type="ECO:0000313" key="10">
    <source>
        <dbReference type="Proteomes" id="UP000004947"/>
    </source>
</evidence>
<dbReference type="MEROPS" id="S24.003"/>
<dbReference type="GO" id="GO:0006281">
    <property type="term" value="P:DNA repair"/>
    <property type="evidence" value="ECO:0007669"/>
    <property type="project" value="UniProtKB-KW"/>
</dbReference>
<dbReference type="Pfam" id="PF00717">
    <property type="entry name" value="Peptidase_S24"/>
    <property type="match status" value="1"/>
</dbReference>
<dbReference type="GO" id="GO:0003677">
    <property type="term" value="F:DNA binding"/>
    <property type="evidence" value="ECO:0007669"/>
    <property type="project" value="InterPro"/>
</dbReference>
<evidence type="ECO:0000313" key="9">
    <source>
        <dbReference type="EMBL" id="EDM29075.1"/>
    </source>
</evidence>
<dbReference type="PRINTS" id="PR00726">
    <property type="entry name" value="LEXASERPTASE"/>
</dbReference>
<evidence type="ECO:0000256" key="4">
    <source>
        <dbReference type="ARBA" id="ARBA00022813"/>
    </source>
</evidence>
<evidence type="ECO:0000256" key="6">
    <source>
        <dbReference type="ARBA" id="ARBA00023236"/>
    </source>
</evidence>
<evidence type="ECO:0000256" key="1">
    <source>
        <dbReference type="ARBA" id="ARBA00007484"/>
    </source>
</evidence>
<dbReference type="AlphaFoldDB" id="A6DHJ2"/>
<evidence type="ECO:0000259" key="8">
    <source>
        <dbReference type="Pfam" id="PF00717"/>
    </source>
</evidence>
<dbReference type="InterPro" id="IPR006197">
    <property type="entry name" value="Peptidase_S24_LexA"/>
</dbReference>
<proteinExistence type="inferred from homology"/>
<dbReference type="CDD" id="cd06529">
    <property type="entry name" value="S24_LexA-like"/>
    <property type="match status" value="1"/>
</dbReference>
<name>A6DHJ2_9BACT</name>
<dbReference type="STRING" id="313628.LNTAR_14702"/>
<dbReference type="Proteomes" id="UP000004947">
    <property type="component" value="Unassembled WGS sequence"/>
</dbReference>
<dbReference type="InterPro" id="IPR036286">
    <property type="entry name" value="LexA/Signal_pep-like_sf"/>
</dbReference>
<dbReference type="Gene3D" id="2.10.109.10">
    <property type="entry name" value="Umud Fragment, subunit A"/>
    <property type="match status" value="1"/>
</dbReference>
<dbReference type="OrthoDB" id="9802364at2"/>
<keyword evidence="10" id="KW-1185">Reference proteome</keyword>
<dbReference type="RefSeq" id="WP_007277377.1">
    <property type="nucleotide sequence ID" value="NZ_ABCK01000003.1"/>
</dbReference>